<evidence type="ECO:0000256" key="1">
    <source>
        <dbReference type="SAM" id="Coils"/>
    </source>
</evidence>
<feature type="compositionally biased region" description="Low complexity" evidence="2">
    <location>
        <begin position="112"/>
        <end position="128"/>
    </location>
</feature>
<evidence type="ECO:0000313" key="4">
    <source>
        <dbReference type="EMBL" id="KAK6508557.1"/>
    </source>
</evidence>
<sequence length="693" mass="76461">MSEITRQRHEERMAERRRGAGAQRTVTQSFGFDLPLIIATPPEARAQKAAEKRPILTVEEPAEAKDAELFVEESQPRRSGRLSRGSSVVSTPSGLDSVPDEDGSARKRRRVSSSPARSVPSRRSVSVSIEPSPDVVGNGRPTPGAVSNQAVPASAMANLSLRTPVTRSTTRISPRRTLAPDASPMLSSPSPLPPRGSQQVVPSSISPEPMKFVADVPSEVGITPEPATPLDQTIESSALGSVLTTGLRSVRRGSSTTPVPRGKRGRQPSSDIIQTPEKPPTPEPEIEAESIVEEDIVEEKRPDTPPEDEGIAKDDTPTEEISSAPKLAGKKRGRKPKQKRQLSTEIPPQSPPTQEVEGETILSDVEPEPLEEEADDSRLDPTEGEEIVEVELDGVDEDFEEVEEYVLEEGEYVLEGQEEYVLEEEEAEESVTQAALSSGQRKKTTNAPKRPRQAGRSRFRHENGELKETLDITVYRIAKQGDFNFKFPKQPNNIQIAGQILHEHIDKQLETLSLLKRDERSREQKARYKIQGQVVTNFSSALENRLIGMASRADNIKMKSAELRRLQKEKASLRDELMRMRESREDVARQMDAVRKRHEEASERAHKQQYINETLQQMGPVLDKSGADASKITAKERILTTAHLDTLIDTVTADLCGGGEDDGGIGGGRSILEQVKEMNRFLEAATEALRSSR</sequence>
<feature type="compositionally biased region" description="Basic and acidic residues" evidence="2">
    <location>
        <begin position="298"/>
        <end position="316"/>
    </location>
</feature>
<dbReference type="InterPro" id="IPR048743">
    <property type="entry name" value="AME1"/>
</dbReference>
<feature type="compositionally biased region" description="Polar residues" evidence="2">
    <location>
        <begin position="430"/>
        <end position="439"/>
    </location>
</feature>
<reference evidence="4 5" key="1">
    <citation type="submission" date="2019-10" db="EMBL/GenBank/DDBJ databases">
        <authorList>
            <person name="Palmer J.M."/>
        </authorList>
    </citation>
    <scope>NUCLEOTIDE SEQUENCE [LARGE SCALE GENOMIC DNA]</scope>
    <source>
        <strain evidence="4 5">TWF506</strain>
    </source>
</reference>
<feature type="compositionally biased region" description="Basic and acidic residues" evidence="2">
    <location>
        <begin position="1"/>
        <end position="18"/>
    </location>
</feature>
<feature type="region of interest" description="Disordered" evidence="2">
    <location>
        <begin position="219"/>
        <end position="384"/>
    </location>
</feature>
<feature type="compositionally biased region" description="Acidic residues" evidence="2">
    <location>
        <begin position="365"/>
        <end position="375"/>
    </location>
</feature>
<feature type="region of interest" description="Disordered" evidence="2">
    <location>
        <begin position="44"/>
        <end position="205"/>
    </location>
</feature>
<keyword evidence="5" id="KW-1185">Reference proteome</keyword>
<proteinExistence type="predicted"/>
<gene>
    <name evidence="4" type="ORF">TWF506_010643</name>
</gene>
<feature type="compositionally biased region" description="Polar residues" evidence="2">
    <location>
        <begin position="230"/>
        <end position="258"/>
    </location>
</feature>
<feature type="region of interest" description="Disordered" evidence="2">
    <location>
        <begin position="426"/>
        <end position="462"/>
    </location>
</feature>
<feature type="domain" description="Inner kinetochore subunit AME1" evidence="3">
    <location>
        <begin position="492"/>
        <end position="684"/>
    </location>
</feature>
<name>A0AAN8PC29_9PEZI</name>
<feature type="region of interest" description="Disordered" evidence="2">
    <location>
        <begin position="1"/>
        <end position="26"/>
    </location>
</feature>
<accession>A0AAN8PC29</accession>
<evidence type="ECO:0000256" key="2">
    <source>
        <dbReference type="SAM" id="MobiDB-lite"/>
    </source>
</evidence>
<dbReference type="Proteomes" id="UP001307849">
    <property type="component" value="Unassembled WGS sequence"/>
</dbReference>
<feature type="compositionally biased region" description="Low complexity" evidence="2">
    <location>
        <begin position="162"/>
        <end position="189"/>
    </location>
</feature>
<feature type="compositionally biased region" description="Basic residues" evidence="2">
    <location>
        <begin position="328"/>
        <end position="340"/>
    </location>
</feature>
<feature type="compositionally biased region" description="Basic and acidic residues" evidence="2">
    <location>
        <begin position="45"/>
        <end position="54"/>
    </location>
</feature>
<protein>
    <recommendedName>
        <fullName evidence="3">Inner kinetochore subunit AME1 domain-containing protein</fullName>
    </recommendedName>
</protein>
<keyword evidence="1" id="KW-0175">Coiled coil</keyword>
<evidence type="ECO:0000259" key="3">
    <source>
        <dbReference type="Pfam" id="PF20994"/>
    </source>
</evidence>
<comment type="caution">
    <text evidence="4">The sequence shown here is derived from an EMBL/GenBank/DDBJ whole genome shotgun (WGS) entry which is preliminary data.</text>
</comment>
<organism evidence="4 5">
    <name type="scientific">Arthrobotrys conoides</name>
    <dbReference type="NCBI Taxonomy" id="74498"/>
    <lineage>
        <taxon>Eukaryota</taxon>
        <taxon>Fungi</taxon>
        <taxon>Dikarya</taxon>
        <taxon>Ascomycota</taxon>
        <taxon>Pezizomycotina</taxon>
        <taxon>Orbiliomycetes</taxon>
        <taxon>Orbiliales</taxon>
        <taxon>Orbiliaceae</taxon>
        <taxon>Arthrobotrys</taxon>
    </lineage>
</organism>
<dbReference type="EMBL" id="JAVHJM010000008">
    <property type="protein sequence ID" value="KAK6508557.1"/>
    <property type="molecule type" value="Genomic_DNA"/>
</dbReference>
<dbReference type="Pfam" id="PF20994">
    <property type="entry name" value="CENPU"/>
    <property type="match status" value="1"/>
</dbReference>
<feature type="compositionally biased region" description="Acidic residues" evidence="2">
    <location>
        <begin position="284"/>
        <end position="297"/>
    </location>
</feature>
<feature type="compositionally biased region" description="Polar residues" evidence="2">
    <location>
        <begin position="196"/>
        <end position="205"/>
    </location>
</feature>
<feature type="coiled-coil region" evidence="1">
    <location>
        <begin position="556"/>
        <end position="604"/>
    </location>
</feature>
<dbReference type="AlphaFoldDB" id="A0AAN8PC29"/>
<feature type="compositionally biased region" description="Basic residues" evidence="2">
    <location>
        <begin position="440"/>
        <end position="459"/>
    </location>
</feature>
<evidence type="ECO:0000313" key="5">
    <source>
        <dbReference type="Proteomes" id="UP001307849"/>
    </source>
</evidence>